<dbReference type="AlphaFoldDB" id="A0A3P7Q981"/>
<dbReference type="GO" id="GO:0045334">
    <property type="term" value="C:clathrin-coated endocytic vesicle"/>
    <property type="evidence" value="ECO:0007669"/>
    <property type="project" value="TreeGrafter"/>
</dbReference>
<sequence length="276" mass="32439">MFETHKSYEGLFYFLGSIVNFSQDPEVHFKYIQAATRTGQIKEVERICRESNCYDAERVKNFLKEAKLADQLPLIIVCDRHDMVHDLVLYLYRNQLQKYIEVFVQKVNAARLPIVVGGLLDVDCSEDAIKQLILNTRGKFDIDELVAEVEKRNRLKLLSHWLETRVQEGATDAATHNAMAKIYIDSNNNPDRFLRENPYYDSRVVGKYCEKRDPHFAFLAYERGQCDAELIAVCNENSLFKNLARYLVRRRDYGLWEQVLNEENQYRRQLIDQRAV</sequence>
<reference evidence="2 3" key="1">
    <citation type="submission" date="2018-11" db="EMBL/GenBank/DDBJ databases">
        <authorList>
            <consortium name="Pathogen Informatics"/>
        </authorList>
    </citation>
    <scope>NUCLEOTIDE SEQUENCE [LARGE SCALE GENOMIC DNA]</scope>
</reference>
<dbReference type="PANTHER" id="PTHR10292">
    <property type="entry name" value="CLATHRIN HEAVY CHAIN RELATED"/>
    <property type="match status" value="1"/>
</dbReference>
<dbReference type="OrthoDB" id="2113814at2759"/>
<evidence type="ECO:0008006" key="4">
    <source>
        <dbReference type="Google" id="ProtNLM"/>
    </source>
</evidence>
<dbReference type="GO" id="GO:0006898">
    <property type="term" value="P:receptor-mediated endocytosis"/>
    <property type="evidence" value="ECO:0007669"/>
    <property type="project" value="TreeGrafter"/>
</dbReference>
<evidence type="ECO:0000313" key="2">
    <source>
        <dbReference type="EMBL" id="VDN28452.1"/>
    </source>
</evidence>
<dbReference type="Gene3D" id="1.25.40.10">
    <property type="entry name" value="Tetratricopeptide repeat domain"/>
    <property type="match status" value="1"/>
</dbReference>
<accession>A0A3P7Q981</accession>
<dbReference type="GO" id="GO:0032051">
    <property type="term" value="F:clathrin light chain binding"/>
    <property type="evidence" value="ECO:0007669"/>
    <property type="project" value="TreeGrafter"/>
</dbReference>
<dbReference type="SUPFAM" id="SSF48371">
    <property type="entry name" value="ARM repeat"/>
    <property type="match status" value="2"/>
</dbReference>
<dbReference type="SMART" id="SM00299">
    <property type="entry name" value="CLH"/>
    <property type="match status" value="2"/>
</dbReference>
<proteinExistence type="predicted"/>
<evidence type="ECO:0000313" key="3">
    <source>
        <dbReference type="Proteomes" id="UP000271889"/>
    </source>
</evidence>
<organism evidence="2 3">
    <name type="scientific">Cylicostephanus goldi</name>
    <name type="common">Nematode worm</name>
    <dbReference type="NCBI Taxonomy" id="71465"/>
    <lineage>
        <taxon>Eukaryota</taxon>
        <taxon>Metazoa</taxon>
        <taxon>Ecdysozoa</taxon>
        <taxon>Nematoda</taxon>
        <taxon>Chromadorea</taxon>
        <taxon>Rhabditida</taxon>
        <taxon>Rhabditina</taxon>
        <taxon>Rhabditomorpha</taxon>
        <taxon>Strongyloidea</taxon>
        <taxon>Strongylidae</taxon>
        <taxon>Cylicostephanus</taxon>
    </lineage>
</organism>
<dbReference type="InterPro" id="IPR000547">
    <property type="entry name" value="Clathrin_H-chain/VPS_repeat"/>
</dbReference>
<dbReference type="InterPro" id="IPR016024">
    <property type="entry name" value="ARM-type_fold"/>
</dbReference>
<dbReference type="PANTHER" id="PTHR10292:SF1">
    <property type="entry name" value="CLATHRIN HEAVY CHAIN"/>
    <property type="match status" value="1"/>
</dbReference>
<evidence type="ECO:0000256" key="1">
    <source>
        <dbReference type="PROSITE-ProRule" id="PRU01006"/>
    </source>
</evidence>
<dbReference type="InterPro" id="IPR011990">
    <property type="entry name" value="TPR-like_helical_dom_sf"/>
</dbReference>
<dbReference type="Pfam" id="PF00637">
    <property type="entry name" value="Clathrin"/>
    <property type="match status" value="2"/>
</dbReference>
<dbReference type="GO" id="GO:0006886">
    <property type="term" value="P:intracellular protein transport"/>
    <property type="evidence" value="ECO:0007669"/>
    <property type="project" value="UniProtKB-UniRule"/>
</dbReference>
<dbReference type="GO" id="GO:0071439">
    <property type="term" value="C:clathrin complex"/>
    <property type="evidence" value="ECO:0007669"/>
    <property type="project" value="TreeGrafter"/>
</dbReference>
<dbReference type="InterPro" id="IPR055358">
    <property type="entry name" value="CHCR"/>
</dbReference>
<dbReference type="GO" id="GO:0005938">
    <property type="term" value="C:cell cortex"/>
    <property type="evidence" value="ECO:0007669"/>
    <property type="project" value="TreeGrafter"/>
</dbReference>
<protein>
    <recommendedName>
        <fullName evidence="4">Clathrin heavy chain linker core motif domain-containing protein</fullName>
    </recommendedName>
</protein>
<dbReference type="EMBL" id="UYRV01113763">
    <property type="protein sequence ID" value="VDN28452.1"/>
    <property type="molecule type" value="Genomic_DNA"/>
</dbReference>
<dbReference type="PROSITE" id="PS50236">
    <property type="entry name" value="CHCR"/>
    <property type="match status" value="2"/>
</dbReference>
<dbReference type="Proteomes" id="UP000271889">
    <property type="component" value="Unassembled WGS sequence"/>
</dbReference>
<name>A0A3P7Q981_CYLGO</name>
<feature type="repeat" description="CHCR" evidence="1">
    <location>
        <begin position="1"/>
        <end position="128"/>
    </location>
</feature>
<keyword evidence="3" id="KW-1185">Reference proteome</keyword>
<gene>
    <name evidence="2" type="ORF">CGOC_LOCUS10961</name>
</gene>
<feature type="repeat" description="CHCR" evidence="1">
    <location>
        <begin position="133"/>
        <end position="272"/>
    </location>
</feature>